<dbReference type="OrthoDB" id="2793221at2759"/>
<keyword evidence="10" id="KW-1185">Reference proteome</keyword>
<dbReference type="SUPFAM" id="SSF53098">
    <property type="entry name" value="Ribonuclease H-like"/>
    <property type="match status" value="1"/>
</dbReference>
<proteinExistence type="inferred from homology"/>
<keyword evidence="4" id="KW-0540">Nuclease</keyword>
<sequence length="122" mass="12895">VYTDGSCLDNGTPSARAGAGVYWGPGAAKNLSARVPGLQTNGRGELLAVVFVLLDAELCRPLVICSDSEYVITGWDCANSDMLQDAVRLLQLRPAPTVFHWVKAHSGNQHNDAADSLAKADA</sequence>
<comment type="similarity">
    <text evidence="2">Belongs to the RNase H family.</text>
</comment>
<dbReference type="PROSITE" id="PS50879">
    <property type="entry name" value="RNASE_H_1"/>
    <property type="match status" value="1"/>
</dbReference>
<dbReference type="InterPro" id="IPR050092">
    <property type="entry name" value="RNase_H"/>
</dbReference>
<keyword evidence="7" id="KW-0378">Hydrolase</keyword>
<dbReference type="EMBL" id="KV722495">
    <property type="protein sequence ID" value="OCH87191.1"/>
    <property type="molecule type" value="Genomic_DNA"/>
</dbReference>
<dbReference type="GO" id="GO:0043137">
    <property type="term" value="P:DNA replication, removal of RNA primer"/>
    <property type="evidence" value="ECO:0007669"/>
    <property type="project" value="TreeGrafter"/>
</dbReference>
<dbReference type="GO" id="GO:0003676">
    <property type="term" value="F:nucleic acid binding"/>
    <property type="evidence" value="ECO:0007669"/>
    <property type="project" value="InterPro"/>
</dbReference>
<evidence type="ECO:0000259" key="8">
    <source>
        <dbReference type="PROSITE" id="PS50879"/>
    </source>
</evidence>
<feature type="non-terminal residue" evidence="9">
    <location>
        <position position="122"/>
    </location>
</feature>
<keyword evidence="6" id="KW-0255">Endonuclease</keyword>
<accession>A0A8E2DHP5</accession>
<dbReference type="CDD" id="cd09280">
    <property type="entry name" value="RNase_HI_eukaryote_like"/>
    <property type="match status" value="1"/>
</dbReference>
<reference evidence="9 10" key="1">
    <citation type="submission" date="2016-07" db="EMBL/GenBank/DDBJ databases">
        <title>Draft genome of the white-rot fungus Obba rivulosa 3A-2.</title>
        <authorList>
            <consortium name="DOE Joint Genome Institute"/>
            <person name="Miettinen O."/>
            <person name="Riley R."/>
            <person name="Acob R."/>
            <person name="Barry K."/>
            <person name="Cullen D."/>
            <person name="De Vries R."/>
            <person name="Hainaut M."/>
            <person name="Hatakka A."/>
            <person name="Henrissat B."/>
            <person name="Hilden K."/>
            <person name="Kuo R."/>
            <person name="Labutti K."/>
            <person name="Lipzen A."/>
            <person name="Makela M.R."/>
            <person name="Sandor L."/>
            <person name="Spatafora J.W."/>
            <person name="Grigoriev I.V."/>
            <person name="Hibbett D.S."/>
        </authorList>
    </citation>
    <scope>NUCLEOTIDE SEQUENCE [LARGE SCALE GENOMIC DNA]</scope>
    <source>
        <strain evidence="9 10">3A-2</strain>
    </source>
</reference>
<evidence type="ECO:0000256" key="3">
    <source>
        <dbReference type="ARBA" id="ARBA00012180"/>
    </source>
</evidence>
<feature type="domain" description="RNase H type-1" evidence="8">
    <location>
        <begin position="1"/>
        <end position="122"/>
    </location>
</feature>
<dbReference type="AlphaFoldDB" id="A0A8E2DHP5"/>
<dbReference type="Pfam" id="PF00075">
    <property type="entry name" value="RNase_H"/>
    <property type="match status" value="1"/>
</dbReference>
<dbReference type="InterPro" id="IPR002156">
    <property type="entry name" value="RNaseH_domain"/>
</dbReference>
<dbReference type="GO" id="GO:0046872">
    <property type="term" value="F:metal ion binding"/>
    <property type="evidence" value="ECO:0007669"/>
    <property type="project" value="UniProtKB-KW"/>
</dbReference>
<evidence type="ECO:0000313" key="10">
    <source>
        <dbReference type="Proteomes" id="UP000250043"/>
    </source>
</evidence>
<evidence type="ECO:0000256" key="1">
    <source>
        <dbReference type="ARBA" id="ARBA00000077"/>
    </source>
</evidence>
<dbReference type="EC" id="3.1.26.4" evidence="3"/>
<dbReference type="PANTHER" id="PTHR10642">
    <property type="entry name" value="RIBONUCLEASE H1"/>
    <property type="match status" value="1"/>
</dbReference>
<dbReference type="Gene3D" id="3.30.420.10">
    <property type="entry name" value="Ribonuclease H-like superfamily/Ribonuclease H"/>
    <property type="match status" value="1"/>
</dbReference>
<evidence type="ECO:0000256" key="6">
    <source>
        <dbReference type="ARBA" id="ARBA00022759"/>
    </source>
</evidence>
<protein>
    <recommendedName>
        <fullName evidence="3">ribonuclease H</fullName>
        <ecNumber evidence="3">3.1.26.4</ecNumber>
    </recommendedName>
</protein>
<evidence type="ECO:0000256" key="7">
    <source>
        <dbReference type="ARBA" id="ARBA00022801"/>
    </source>
</evidence>
<name>A0A8E2DHP5_9APHY</name>
<comment type="catalytic activity">
    <reaction evidence="1">
        <text>Endonucleolytic cleavage to 5'-phosphomonoester.</text>
        <dbReference type="EC" id="3.1.26.4"/>
    </reaction>
</comment>
<evidence type="ECO:0000256" key="5">
    <source>
        <dbReference type="ARBA" id="ARBA00022723"/>
    </source>
</evidence>
<evidence type="ECO:0000256" key="4">
    <source>
        <dbReference type="ARBA" id="ARBA00022722"/>
    </source>
</evidence>
<dbReference type="Proteomes" id="UP000250043">
    <property type="component" value="Unassembled WGS sequence"/>
</dbReference>
<evidence type="ECO:0000256" key="2">
    <source>
        <dbReference type="ARBA" id="ARBA00005300"/>
    </source>
</evidence>
<keyword evidence="5" id="KW-0479">Metal-binding</keyword>
<organism evidence="9 10">
    <name type="scientific">Obba rivulosa</name>
    <dbReference type="NCBI Taxonomy" id="1052685"/>
    <lineage>
        <taxon>Eukaryota</taxon>
        <taxon>Fungi</taxon>
        <taxon>Dikarya</taxon>
        <taxon>Basidiomycota</taxon>
        <taxon>Agaricomycotina</taxon>
        <taxon>Agaricomycetes</taxon>
        <taxon>Polyporales</taxon>
        <taxon>Gelatoporiaceae</taxon>
        <taxon>Obba</taxon>
    </lineage>
</organism>
<gene>
    <name evidence="9" type="ORF">OBBRIDRAFT_713297</name>
</gene>
<feature type="non-terminal residue" evidence="9">
    <location>
        <position position="1"/>
    </location>
</feature>
<dbReference type="InterPro" id="IPR012337">
    <property type="entry name" value="RNaseH-like_sf"/>
</dbReference>
<dbReference type="InterPro" id="IPR036397">
    <property type="entry name" value="RNaseH_sf"/>
</dbReference>
<dbReference type="GO" id="GO:0004523">
    <property type="term" value="F:RNA-DNA hybrid ribonuclease activity"/>
    <property type="evidence" value="ECO:0007669"/>
    <property type="project" value="UniProtKB-EC"/>
</dbReference>
<evidence type="ECO:0000313" key="9">
    <source>
        <dbReference type="EMBL" id="OCH87191.1"/>
    </source>
</evidence>
<dbReference type="PANTHER" id="PTHR10642:SF26">
    <property type="entry name" value="RIBONUCLEASE H1"/>
    <property type="match status" value="1"/>
</dbReference>